<dbReference type="GO" id="GO:0005886">
    <property type="term" value="C:plasma membrane"/>
    <property type="evidence" value="ECO:0007669"/>
    <property type="project" value="UniProtKB-SubCell"/>
</dbReference>
<evidence type="ECO:0000256" key="9">
    <source>
        <dbReference type="ARBA" id="ARBA00022989"/>
    </source>
</evidence>
<keyword evidence="8" id="KW-0249">Electron transport</keyword>
<evidence type="ECO:0000256" key="14">
    <source>
        <dbReference type="SAM" id="Phobius"/>
    </source>
</evidence>
<evidence type="ECO:0000259" key="15">
    <source>
        <dbReference type="Pfam" id="PF01292"/>
    </source>
</evidence>
<evidence type="ECO:0000256" key="5">
    <source>
        <dbReference type="ARBA" id="ARBA00022617"/>
    </source>
</evidence>
<dbReference type="AlphaFoldDB" id="A0A516IU34"/>
<sequence>MIASLRRWARKHSARGRYTPVGIWFHWIMAALIIYQLFAGWRMERLPVGVERISAYGDHSAMGLLILLLAALRGVWRLIVPGPINDADTPGWQAEAAHITQILFYLLFAILPISGLIMWSAITPAEPLTLAGLIPVPVLPLESLAMEWKMWILEAAEQVHGIAVIALALLVPIHVAAALKHHFWDHHDVLEGMLPEIPDGHSHPKGAQHRPRPPLSATGPNGG</sequence>
<keyword evidence="4" id="KW-1003">Cell membrane</keyword>
<dbReference type="PANTHER" id="PTHR30529:SF1">
    <property type="entry name" value="CYTOCHROME B561 HOMOLOG 2"/>
    <property type="match status" value="1"/>
</dbReference>
<dbReference type="InterPro" id="IPR011577">
    <property type="entry name" value="Cyt_b561_bac/Ni-Hgenase"/>
</dbReference>
<evidence type="ECO:0000313" key="17">
    <source>
        <dbReference type="Proteomes" id="UP000321857"/>
    </source>
</evidence>
<keyword evidence="3" id="KW-0813">Transport</keyword>
<keyword evidence="7" id="KW-0479">Metal-binding</keyword>
<evidence type="ECO:0000256" key="2">
    <source>
        <dbReference type="ARBA" id="ARBA00004651"/>
    </source>
</evidence>
<evidence type="ECO:0000256" key="10">
    <source>
        <dbReference type="ARBA" id="ARBA00023004"/>
    </source>
</evidence>
<dbReference type="GO" id="GO:0022904">
    <property type="term" value="P:respiratory electron transport chain"/>
    <property type="evidence" value="ECO:0007669"/>
    <property type="project" value="InterPro"/>
</dbReference>
<dbReference type="Proteomes" id="UP000321857">
    <property type="component" value="Chromosome"/>
</dbReference>
<organism evidence="16 17">
    <name type="scientific">Sphingomonas xanthus</name>
    <dbReference type="NCBI Taxonomy" id="2594473"/>
    <lineage>
        <taxon>Bacteria</taxon>
        <taxon>Pseudomonadati</taxon>
        <taxon>Pseudomonadota</taxon>
        <taxon>Alphaproteobacteria</taxon>
        <taxon>Sphingomonadales</taxon>
        <taxon>Sphingomonadaceae</taxon>
        <taxon>Sphingomonas</taxon>
    </lineage>
</organism>
<feature type="transmembrane region" description="Helical" evidence="14">
    <location>
        <begin position="61"/>
        <end position="81"/>
    </location>
</feature>
<evidence type="ECO:0000256" key="13">
    <source>
        <dbReference type="SAM" id="MobiDB-lite"/>
    </source>
</evidence>
<evidence type="ECO:0000256" key="3">
    <source>
        <dbReference type="ARBA" id="ARBA00022448"/>
    </source>
</evidence>
<evidence type="ECO:0000256" key="4">
    <source>
        <dbReference type="ARBA" id="ARBA00022475"/>
    </source>
</evidence>
<keyword evidence="9 14" id="KW-1133">Transmembrane helix</keyword>
<dbReference type="KEGG" id="sxa:FMM02_10705"/>
<evidence type="ECO:0000313" key="16">
    <source>
        <dbReference type="EMBL" id="QDP20380.1"/>
    </source>
</evidence>
<evidence type="ECO:0000256" key="1">
    <source>
        <dbReference type="ARBA" id="ARBA00001970"/>
    </source>
</evidence>
<feature type="transmembrane region" description="Helical" evidence="14">
    <location>
        <begin position="159"/>
        <end position="179"/>
    </location>
</feature>
<keyword evidence="10" id="KW-0408">Iron</keyword>
<evidence type="ECO:0000256" key="11">
    <source>
        <dbReference type="ARBA" id="ARBA00023136"/>
    </source>
</evidence>
<accession>A0A516IU34</accession>
<dbReference type="PANTHER" id="PTHR30529">
    <property type="entry name" value="CYTOCHROME B561"/>
    <property type="match status" value="1"/>
</dbReference>
<keyword evidence="17" id="KW-1185">Reference proteome</keyword>
<dbReference type="SUPFAM" id="SSF81342">
    <property type="entry name" value="Transmembrane di-heme cytochromes"/>
    <property type="match status" value="1"/>
</dbReference>
<name>A0A516IU34_9SPHN</name>
<dbReference type="EMBL" id="CP041659">
    <property type="protein sequence ID" value="QDP20380.1"/>
    <property type="molecule type" value="Genomic_DNA"/>
</dbReference>
<keyword evidence="5" id="KW-0349">Heme</keyword>
<dbReference type="GO" id="GO:0046872">
    <property type="term" value="F:metal ion binding"/>
    <property type="evidence" value="ECO:0007669"/>
    <property type="project" value="UniProtKB-KW"/>
</dbReference>
<dbReference type="OrthoDB" id="1247465at2"/>
<feature type="domain" description="Cytochrome b561 bacterial/Ni-hydrogenase" evidence="15">
    <location>
        <begin position="17"/>
        <end position="195"/>
    </location>
</feature>
<evidence type="ECO:0000256" key="8">
    <source>
        <dbReference type="ARBA" id="ARBA00022982"/>
    </source>
</evidence>
<comment type="subcellular location">
    <subcellularLocation>
        <location evidence="2">Cell membrane</location>
        <topology evidence="2">Multi-pass membrane protein</topology>
    </subcellularLocation>
</comment>
<keyword evidence="6 14" id="KW-0812">Transmembrane</keyword>
<feature type="region of interest" description="Disordered" evidence="13">
    <location>
        <begin position="195"/>
        <end position="223"/>
    </location>
</feature>
<protein>
    <submittedName>
        <fullName evidence="16">Cytochrome b</fullName>
    </submittedName>
</protein>
<comment type="cofactor">
    <cofactor evidence="1">
        <name>heme b</name>
        <dbReference type="ChEBI" id="CHEBI:60344"/>
    </cofactor>
</comment>
<evidence type="ECO:0000256" key="7">
    <source>
        <dbReference type="ARBA" id="ARBA00022723"/>
    </source>
</evidence>
<feature type="transmembrane region" description="Helical" evidence="14">
    <location>
        <begin position="21"/>
        <end position="41"/>
    </location>
</feature>
<reference evidence="16 17" key="1">
    <citation type="submission" date="2019-07" db="EMBL/GenBank/DDBJ databases">
        <title>Sphingomonas AE3 Genome sequencing and assembly.</title>
        <authorList>
            <person name="Kim H."/>
        </authorList>
    </citation>
    <scope>NUCLEOTIDE SEQUENCE [LARGE SCALE GENOMIC DNA]</scope>
    <source>
        <strain evidence="16 17">AE3</strain>
    </source>
</reference>
<gene>
    <name evidence="16" type="ORF">FMM02_10705</name>
</gene>
<evidence type="ECO:0000256" key="12">
    <source>
        <dbReference type="ARBA" id="ARBA00037975"/>
    </source>
</evidence>
<keyword evidence="11 14" id="KW-0472">Membrane</keyword>
<dbReference type="GO" id="GO:0009055">
    <property type="term" value="F:electron transfer activity"/>
    <property type="evidence" value="ECO:0007669"/>
    <property type="project" value="InterPro"/>
</dbReference>
<evidence type="ECO:0000256" key="6">
    <source>
        <dbReference type="ARBA" id="ARBA00022692"/>
    </source>
</evidence>
<dbReference type="InterPro" id="IPR052168">
    <property type="entry name" value="Cytochrome_b561_oxidase"/>
</dbReference>
<dbReference type="RefSeq" id="WP_147494828.1">
    <property type="nucleotide sequence ID" value="NZ_CP041659.1"/>
</dbReference>
<feature type="transmembrane region" description="Helical" evidence="14">
    <location>
        <begin position="102"/>
        <end position="122"/>
    </location>
</feature>
<feature type="compositionally biased region" description="Basic residues" evidence="13">
    <location>
        <begin position="203"/>
        <end position="212"/>
    </location>
</feature>
<comment type="similarity">
    <text evidence="12">Belongs to the cytochrome b561 family.</text>
</comment>
<dbReference type="Pfam" id="PF01292">
    <property type="entry name" value="Ni_hydr_CYTB"/>
    <property type="match status" value="1"/>
</dbReference>
<proteinExistence type="inferred from homology"/>
<dbReference type="InterPro" id="IPR016174">
    <property type="entry name" value="Di-haem_cyt_TM"/>
</dbReference>
<dbReference type="GO" id="GO:0020037">
    <property type="term" value="F:heme binding"/>
    <property type="evidence" value="ECO:0007669"/>
    <property type="project" value="TreeGrafter"/>
</dbReference>